<dbReference type="EMBL" id="JAUQSY010000007">
    <property type="protein sequence ID" value="MDO7875441.1"/>
    <property type="molecule type" value="Genomic_DNA"/>
</dbReference>
<dbReference type="RefSeq" id="WP_305006751.1">
    <property type="nucleotide sequence ID" value="NZ_JAUQSY010000007.1"/>
</dbReference>
<evidence type="ECO:0000313" key="2">
    <source>
        <dbReference type="EMBL" id="MDO7875441.1"/>
    </source>
</evidence>
<sequence length="599" mass="62571">MKKPSTCFGYLLGVLGSLFLHSAAMAQASTIYVPAEVTGYTEDVIADGVGPVANSTTAAFDRGNGAVRWCLADTTFVNPAGVRPLFALSPTGIVRSRTTPGMYFKLGSSGNPTPSAGRNSLRIDGAGTGTLTLTRPQSCSEVIVLAAEGNGTNSTDKTFTVRFTDGTLQVVPGIIVPDWYGGTITPAIYVRSRVNRGTTPADGVENNNQDPTLYEVHIPLSPTNYTKLVQSVTVFKTLTDPVLNIMAVSLGATCLTAPAPGQTAANNQTICPGGSATISLTGSTIGGNITYQWQSSTDGGVTWTDVAGATTRASLTVQPTVNTSYRVRVACGIQSSFSNVTLVTILPNTATLAYGTPPEVPTFCPQQGTVLPLSFTPMNNASGRFTSSSPGLTVNPTTGALNVATATTGTYTITYTVTAPCPATASTTVNIIRTEASLAYAETVFCRTGSSGAPAFTPAGGTFASTPGLSINASTGVIDLATSTAGTYNITYTSAGLCPASAAASVRIKSDALPVFPNVIVPNSPNARNSSLHLEFPSEVTNYRMFVFNRWGRRLWESTNPNEGWTAESTSGGTYYYRVDYNDCAGRPQTYKGWVDVIK</sequence>
<dbReference type="Proteomes" id="UP001176429">
    <property type="component" value="Unassembled WGS sequence"/>
</dbReference>
<feature type="chain" id="PRO_5045723599" evidence="1">
    <location>
        <begin position="27"/>
        <end position="599"/>
    </location>
</feature>
<reference evidence="2" key="1">
    <citation type="submission" date="2023-07" db="EMBL/GenBank/DDBJ databases">
        <authorList>
            <person name="Kim M.K."/>
        </authorList>
    </citation>
    <scope>NUCLEOTIDE SEQUENCE</scope>
    <source>
        <strain evidence="2">ASUV-10-1</strain>
    </source>
</reference>
<accession>A0ABT9BFL0</accession>
<keyword evidence="1" id="KW-0732">Signal</keyword>
<feature type="signal peptide" evidence="1">
    <location>
        <begin position="1"/>
        <end position="26"/>
    </location>
</feature>
<organism evidence="2 3">
    <name type="scientific">Hymenobacter aranciens</name>
    <dbReference type="NCBI Taxonomy" id="3063996"/>
    <lineage>
        <taxon>Bacteria</taxon>
        <taxon>Pseudomonadati</taxon>
        <taxon>Bacteroidota</taxon>
        <taxon>Cytophagia</taxon>
        <taxon>Cytophagales</taxon>
        <taxon>Hymenobacteraceae</taxon>
        <taxon>Hymenobacter</taxon>
    </lineage>
</organism>
<protein>
    <submittedName>
        <fullName evidence="2">Gliding motility-associated C-terminal domain-containing protein</fullName>
    </submittedName>
</protein>
<dbReference type="Pfam" id="PF13585">
    <property type="entry name" value="CHU_C"/>
    <property type="match status" value="1"/>
</dbReference>
<name>A0ABT9BFL0_9BACT</name>
<evidence type="ECO:0000256" key="1">
    <source>
        <dbReference type="SAM" id="SignalP"/>
    </source>
</evidence>
<gene>
    <name evidence="2" type="ORF">Q5H93_11925</name>
</gene>
<proteinExistence type="predicted"/>
<keyword evidence="3" id="KW-1185">Reference proteome</keyword>
<evidence type="ECO:0000313" key="3">
    <source>
        <dbReference type="Proteomes" id="UP001176429"/>
    </source>
</evidence>
<comment type="caution">
    <text evidence="2">The sequence shown here is derived from an EMBL/GenBank/DDBJ whole genome shotgun (WGS) entry which is preliminary data.</text>
</comment>